<feature type="compositionally biased region" description="Pro residues" evidence="4">
    <location>
        <begin position="1379"/>
        <end position="1405"/>
    </location>
</feature>
<evidence type="ECO:0000256" key="3">
    <source>
        <dbReference type="ARBA" id="ARBA00022732"/>
    </source>
</evidence>
<comment type="subcellular location">
    <subcellularLocation>
        <location evidence="1">Virion</location>
    </subcellularLocation>
</comment>
<dbReference type="InterPro" id="IPR030392">
    <property type="entry name" value="S74_ICA"/>
</dbReference>
<name>A0A6J5SB99_9CAUD</name>
<keyword evidence="3" id="KW-1227">Viral tail protein</keyword>
<evidence type="ECO:0000256" key="2">
    <source>
        <dbReference type="ARBA" id="ARBA00022581"/>
    </source>
</evidence>
<proteinExistence type="predicted"/>
<evidence type="ECO:0000256" key="1">
    <source>
        <dbReference type="ARBA" id="ARBA00004328"/>
    </source>
</evidence>
<feature type="region of interest" description="Disordered" evidence="4">
    <location>
        <begin position="593"/>
        <end position="656"/>
    </location>
</feature>
<feature type="region of interest" description="Disordered" evidence="4">
    <location>
        <begin position="1379"/>
        <end position="1417"/>
    </location>
</feature>
<gene>
    <name evidence="7" type="ORF">UFOVP1413_65</name>
    <name evidence="6" type="ORF">UFOVP893_39</name>
</gene>
<sequence>MFFERKIWNDGAPFEDFMGRDGAPPVARRHLAFGGGKGGAGGTTYQQQTTTIPPEVRARYDAINARAETAAQQPFTPYGGEFVAPLTASQQQGIQQIGQAGQSYQPYQQAATTALTGAAEAALPYYGQAGQNIDAARAAGAPYTGAATMAGLAGAQSVNPGQLEIGRYMDPYLQSVVAPTMQGLYQQQQQQQSQLMGSQAMRGAFGGDRGSIAAANLARQQGLAAQQAQAGLLSQGYGQALQTGQQQQGVGLQAGQANRAAYQQLSPQLLQIGQQAFQQPMATAQAQQGLGQGLLGYGQNVAQGLSGLGQQGAQLGLATGQAQLGAGTLEQQTQQQLNSAFYNQFQQQQGYPFQVAQFLGNLGMGTGPLYGSTTTGVTGQPTPFFSDERVKEDITEIGRTHDGQKIIKFRYKNEPPGTSHIGLSAQDVEKHHPEAVSETPEGIKAVDYDKATQHAERAYGGGLMPSSEGGAVHPSMAGLGFAAGGTPGVDARSQQILEMLANPGAGSLPYGTAGKSLPKGQQHSGWAVGRQTQPPPIVGSGVQLKAPPQQQTTGLSRTIDDVKGAVGAVETGEKVYKGGEKAYDWAREQAVGAPARPAVPATGNTPAQPATPATSGNLGLGHGGKWGAPAPTQTSAAPPQAPGLGAAEPQRTAEATTGLTTPEITTASLDTLPTEDVASLGGLEGLSGFAARGGRIGYEGGGGIDVPDELDALPYGGEKDTILGGIAKPVAPAKLDAPKLDKSAGAGAGGDKKKDGTGKAVGSLVGAGVGSMFGPVGMGLGSMAGGMLGGLFARGGEVDPAMMADAKRRIAGIESGGRYDALGPMVGGDRAHGKYQVMGANLPSWTQEALGRRMTPEEFLKSPEAQERVFEHHFGKYLGQHGNLADAASMWHSGVPLSEARRQGRRDVNMSTEDYVRKIMGGAPPAEAHMRAEMPEPRHAGLAPKLSVDDEEPMGLVPDDDENFEMPDRFNRFASGGLVGRHGYPMGGEVNAIDPDKVDPTDPAQVALLKAQIQRGSPPAPAPQATPTPPPGGVASADSQRTEGDLDLVGHNRPATGVAPPPQSTPDPDRNFFDRAGDWYNSNQNWVLPLAGGIGKMLASRSPYFLNAAGEGLAEAAPLALGAAQKQQGLDINMMDRLGKQVGVLASDIALRGGPGMSPELDKAQQAAMARYYRLSGVNYTPELMDPAKVREQLASSPFAKLRFGDNPDLLYRASQTPGLAPEQKAHFLAQAGEAAKRLADQGYGLDDAGAPVPFANLNELLRNSLYGKAVASTSGSTAGAGAPGGSEFRANIQANLSVAQTEYQRTLAQHNNNAQHPEVLAAQARVQELQRDLQKGLSPTVGRAYGGRAGYALDGAVEDMTEAQPVEDIQLAQATPAPAVPTMPTMPKPPSQAPAPAPRAPIQPSPQNMPGGNPQTAQDYLDLYGKTLGLVPPATSEMYQRKALELNQMAVGQGKQPGVSGVEVAPGAVNATNAINNAVYNTKFMQEESQRQQERNSVQNGLDVLTEALTHVRTNPLAPFEAKVSQYASALGFNVGTANERAAAVQEIAKQVAQQSQLAGTDLARNMSQEGSVEAIKNPRANRVVMAQAYAKLDHDRAKYDYFLKELDKDRSADPAVLQQRFEREHPREKMYEQRFNELALPGSTPLTESGQFDWTALKPGARYYLSPAEWKNATGKTVDQPRYVRVVIQDGKRHVVTE</sequence>
<evidence type="ECO:0000259" key="5">
    <source>
        <dbReference type="Pfam" id="PF13884"/>
    </source>
</evidence>
<feature type="compositionally biased region" description="Basic and acidic residues" evidence="4">
    <location>
        <begin position="1040"/>
        <end position="1050"/>
    </location>
</feature>
<feature type="region of interest" description="Disordered" evidence="4">
    <location>
        <begin position="1013"/>
        <end position="1068"/>
    </location>
</feature>
<dbReference type="GO" id="GO:0098015">
    <property type="term" value="C:virus tail"/>
    <property type="evidence" value="ECO:0007669"/>
    <property type="project" value="UniProtKB-KW"/>
</dbReference>
<dbReference type="PANTHER" id="PTHR13037:SF24">
    <property type="entry name" value="POLYCOMB PROTEIN PCL-RELATED"/>
    <property type="match status" value="1"/>
</dbReference>
<feature type="compositionally biased region" description="Polar residues" evidence="4">
    <location>
        <begin position="602"/>
        <end position="615"/>
    </location>
</feature>
<organism evidence="7">
    <name type="scientific">uncultured Caudovirales phage</name>
    <dbReference type="NCBI Taxonomy" id="2100421"/>
    <lineage>
        <taxon>Viruses</taxon>
        <taxon>Duplodnaviria</taxon>
        <taxon>Heunggongvirae</taxon>
        <taxon>Uroviricota</taxon>
        <taxon>Caudoviricetes</taxon>
        <taxon>Peduoviridae</taxon>
        <taxon>Maltschvirus</taxon>
        <taxon>Maltschvirus maltsch</taxon>
    </lineage>
</organism>
<keyword evidence="2" id="KW-0945">Host-virus interaction</keyword>
<dbReference type="Pfam" id="PF13884">
    <property type="entry name" value="Peptidase_S74"/>
    <property type="match status" value="1"/>
</dbReference>
<keyword evidence="3" id="KW-0946">Virion</keyword>
<dbReference type="EMBL" id="LR797364">
    <property type="protein sequence ID" value="CAB4210962.1"/>
    <property type="molecule type" value="Genomic_DNA"/>
</dbReference>
<evidence type="ECO:0000313" key="7">
    <source>
        <dbReference type="EMBL" id="CAB4210962.1"/>
    </source>
</evidence>
<feature type="domain" description="Peptidase S74" evidence="5">
    <location>
        <begin position="386"/>
        <end position="436"/>
    </location>
</feature>
<evidence type="ECO:0000256" key="4">
    <source>
        <dbReference type="SAM" id="MobiDB-lite"/>
    </source>
</evidence>
<dbReference type="EMBL" id="LR796841">
    <property type="protein sequence ID" value="CAB4169052.1"/>
    <property type="molecule type" value="Genomic_DNA"/>
</dbReference>
<evidence type="ECO:0000313" key="6">
    <source>
        <dbReference type="EMBL" id="CAB4169052.1"/>
    </source>
</evidence>
<feature type="compositionally biased region" description="Pro residues" evidence="4">
    <location>
        <begin position="1018"/>
        <end position="1032"/>
    </location>
</feature>
<protein>
    <submittedName>
        <fullName evidence="7">Intramolecular chaperone auto-processing domain containing protein</fullName>
    </submittedName>
</protein>
<dbReference type="PANTHER" id="PTHR13037">
    <property type="entry name" value="FORMIN"/>
    <property type="match status" value="1"/>
</dbReference>
<reference evidence="7" key="1">
    <citation type="submission" date="2020-05" db="EMBL/GenBank/DDBJ databases">
        <authorList>
            <person name="Chiriac C."/>
            <person name="Salcher M."/>
            <person name="Ghai R."/>
            <person name="Kavagutti S V."/>
        </authorList>
    </citation>
    <scope>NUCLEOTIDE SEQUENCE</scope>
</reference>
<feature type="compositionally biased region" description="Low complexity" evidence="4">
    <location>
        <begin position="627"/>
        <end position="650"/>
    </location>
</feature>
<feature type="region of interest" description="Disordered" evidence="4">
    <location>
        <begin position="510"/>
        <end position="559"/>
    </location>
</feature>
<accession>A0A6J5SB99</accession>